<gene>
    <name evidence="2" type="ORF">GTA08_BOTSDO00242</name>
</gene>
<organism evidence="2 3">
    <name type="scientific">Botryosphaeria dothidea</name>
    <dbReference type="NCBI Taxonomy" id="55169"/>
    <lineage>
        <taxon>Eukaryota</taxon>
        <taxon>Fungi</taxon>
        <taxon>Dikarya</taxon>
        <taxon>Ascomycota</taxon>
        <taxon>Pezizomycotina</taxon>
        <taxon>Dothideomycetes</taxon>
        <taxon>Dothideomycetes incertae sedis</taxon>
        <taxon>Botryosphaeriales</taxon>
        <taxon>Botryosphaeriaceae</taxon>
        <taxon>Botryosphaeria</taxon>
    </lineage>
</organism>
<reference evidence="2" key="1">
    <citation type="submission" date="2020-04" db="EMBL/GenBank/DDBJ databases">
        <title>Genome Assembly and Annotation of Botryosphaeria dothidea sdau 11-99, a Latent Pathogen of Apple Fruit Ring Rot in China.</title>
        <authorList>
            <person name="Yu C."/>
            <person name="Diao Y."/>
            <person name="Lu Q."/>
            <person name="Zhao J."/>
            <person name="Cui S."/>
            <person name="Peng C."/>
            <person name="He B."/>
            <person name="Liu H."/>
        </authorList>
    </citation>
    <scope>NUCLEOTIDE SEQUENCE [LARGE SCALE GENOMIC DNA]</scope>
    <source>
        <strain evidence="2">Sdau11-99</strain>
    </source>
</reference>
<dbReference type="EMBL" id="WWBZ02000001">
    <property type="protein sequence ID" value="KAF4314389.1"/>
    <property type="molecule type" value="Genomic_DNA"/>
</dbReference>
<evidence type="ECO:0000313" key="3">
    <source>
        <dbReference type="Proteomes" id="UP000572817"/>
    </source>
</evidence>
<keyword evidence="1" id="KW-0732">Signal</keyword>
<feature type="chain" id="PRO_5034720889" description="Esterase family protein" evidence="1">
    <location>
        <begin position="16"/>
        <end position="599"/>
    </location>
</feature>
<dbReference type="PANTHER" id="PTHR37981">
    <property type="entry name" value="LIPASE 2"/>
    <property type="match status" value="1"/>
</dbReference>
<accession>A0A8H4J9J4</accession>
<dbReference type="OrthoDB" id="21678at2759"/>
<dbReference type="SUPFAM" id="SSF52266">
    <property type="entry name" value="SGNH hydrolase"/>
    <property type="match status" value="1"/>
</dbReference>
<comment type="caution">
    <text evidence="2">The sequence shown here is derived from an EMBL/GenBank/DDBJ whole genome shotgun (WGS) entry which is preliminary data.</text>
</comment>
<protein>
    <recommendedName>
        <fullName evidence="4">Esterase family protein</fullName>
    </recommendedName>
</protein>
<dbReference type="GO" id="GO:0016788">
    <property type="term" value="F:hydrolase activity, acting on ester bonds"/>
    <property type="evidence" value="ECO:0007669"/>
    <property type="project" value="InterPro"/>
</dbReference>
<dbReference type="GO" id="GO:0006629">
    <property type="term" value="P:lipid metabolic process"/>
    <property type="evidence" value="ECO:0007669"/>
    <property type="project" value="TreeGrafter"/>
</dbReference>
<dbReference type="Pfam" id="PF18647">
    <property type="entry name" value="Fungal_lectin_2"/>
    <property type="match status" value="1"/>
</dbReference>
<evidence type="ECO:0008006" key="4">
    <source>
        <dbReference type="Google" id="ProtNLM"/>
    </source>
</evidence>
<feature type="signal peptide" evidence="1">
    <location>
        <begin position="1"/>
        <end position="15"/>
    </location>
</feature>
<name>A0A8H4J9J4_9PEZI</name>
<evidence type="ECO:0000313" key="2">
    <source>
        <dbReference type="EMBL" id="KAF4314389.1"/>
    </source>
</evidence>
<dbReference type="AlphaFoldDB" id="A0A8H4J9J4"/>
<dbReference type="InterPro" id="IPR036514">
    <property type="entry name" value="SGNH_hydro_sf"/>
</dbReference>
<keyword evidence="3" id="KW-1185">Reference proteome</keyword>
<dbReference type="InterPro" id="IPR037460">
    <property type="entry name" value="SEST-like"/>
</dbReference>
<dbReference type="CDD" id="cd01823">
    <property type="entry name" value="SEST_like"/>
    <property type="match status" value="1"/>
</dbReference>
<evidence type="ECO:0000256" key="1">
    <source>
        <dbReference type="SAM" id="SignalP"/>
    </source>
</evidence>
<proteinExistence type="predicted"/>
<dbReference type="Proteomes" id="UP000572817">
    <property type="component" value="Unassembled WGS sequence"/>
</dbReference>
<dbReference type="PANTHER" id="PTHR37981:SF1">
    <property type="entry name" value="SGNH HYDROLASE-TYPE ESTERASE DOMAIN-CONTAINING PROTEIN"/>
    <property type="match status" value="1"/>
</dbReference>
<dbReference type="Gene3D" id="3.40.50.1110">
    <property type="entry name" value="SGNH hydrolase"/>
    <property type="match status" value="1"/>
</dbReference>
<sequence>MSLLSLLVFSAFANAYVIQNTVFNDTTYTRNVIKSPLLRRDDEDPADFSWVKRWAAVGDSYTAGIGAGNQLGKPYHKYGDWKCSRYNLAYPMLVNYALGPAAKDFQYLACSGARSEGIYEQVNDMEGNLNLVMLTAGGNYLCLPNLKEILEALDDKMADDSVVVCNGYAEFFNAENEDCADSSLQDWHYSSANIGCVLGSTLRPTVARRKKFNTLVQHINTAIQEVIDDVKKNSKVKYKLGYSNWDPWPRKVDGQMCSPTSDGRYPDPKQKNMQFFKPDTYWALGDHDELKRRQLSRGKGGSKENIYNTLLWKSSNPAAEAAGCRLIGMGLPDTFGRNSHPKELVHQTVASFALQTLLGLRVEVLGVDSPSCEPTEEFTCWQKEGRKGYANADKLNDNYKKYCDQVKQPDRTKNWSDEKSYQEGTPDEHSFKIQLSNGATDFDKDECLDYFDRIINSCDGNDPENPLNWKFGGRYVRGNYAYEVNIKRKNRPWPAIKDTYGSCKGWYKFLYSDYTMYGAGWSTYDNGQQTLLPSIKGCRGLGVTKWSFKYFDEPDEDGMEWKVTFRTPILVRARCFNNNKVAFASGGLQMDVVGMMHDR</sequence>